<dbReference type="EMBL" id="LGAP01000026">
    <property type="protein sequence ID" value="KOF14517.1"/>
    <property type="molecule type" value="Genomic_DNA"/>
</dbReference>
<evidence type="ECO:0000256" key="5">
    <source>
        <dbReference type="ARBA" id="ARBA00022833"/>
    </source>
</evidence>
<evidence type="ECO:0000256" key="2">
    <source>
        <dbReference type="ARBA" id="ARBA00005947"/>
    </source>
</evidence>
<dbReference type="GO" id="GO:0040029">
    <property type="term" value="P:epigenetic regulation of gene expression"/>
    <property type="evidence" value="ECO:0007669"/>
    <property type="project" value="TreeGrafter"/>
</dbReference>
<evidence type="ECO:0000256" key="4">
    <source>
        <dbReference type="ARBA" id="ARBA00022801"/>
    </source>
</evidence>
<dbReference type="AlphaFoldDB" id="A0A0L8BIN0"/>
<dbReference type="PANTHER" id="PTHR10625">
    <property type="entry name" value="HISTONE DEACETYLASE HDAC1-RELATED"/>
    <property type="match status" value="1"/>
</dbReference>
<dbReference type="GO" id="GO:0016787">
    <property type="term" value="F:hydrolase activity"/>
    <property type="evidence" value="ECO:0007669"/>
    <property type="project" value="UniProtKB-KW"/>
</dbReference>
<sequence>MRIFYTEDHKLRDARTELFGGELVAPFEAPFRAEWILAAVKEAGFADVVAPTRHGLETASKLHAPDYLEFLETAWARWVADGYRGEAIPTCFPARRMRQHPPADIDGALGYYAFAAETSITEGTYAAARAAMDCALSAAEHVSAGASAAFALCRPPGHHAAIDLYGGFSFLNNAPRPPPRARGLGAARVAVLDVDFHHGNGTQDIFYGRGDVYFASLHGDPVDAFPYFLGFADEEGAGEGLGSTKNYPLPRGTAFAAWSAAMDDALHRIATFGAEALVVSLGVDTFERDPISSFKLKSEDYLRMGERLKQAGLPIVVCMEGGYGVPEIGLNVANVLKGISA</sequence>
<keyword evidence="5" id="KW-0862">Zinc</keyword>
<dbReference type="RefSeq" id="WP_053251916.1">
    <property type="nucleotide sequence ID" value="NZ_LGAP01000026.1"/>
</dbReference>
<organism evidence="7 8">
    <name type="scientific">Ensifer adhaerens</name>
    <name type="common">Sinorhizobium morelense</name>
    <dbReference type="NCBI Taxonomy" id="106592"/>
    <lineage>
        <taxon>Bacteria</taxon>
        <taxon>Pseudomonadati</taxon>
        <taxon>Pseudomonadota</taxon>
        <taxon>Alphaproteobacteria</taxon>
        <taxon>Hyphomicrobiales</taxon>
        <taxon>Rhizobiaceae</taxon>
        <taxon>Sinorhizobium/Ensifer group</taxon>
        <taxon>Ensifer</taxon>
    </lineage>
</organism>
<keyword evidence="3" id="KW-0479">Metal-binding</keyword>
<dbReference type="PANTHER" id="PTHR10625:SF17">
    <property type="entry name" value="HISTONE DEACETYLASE 8"/>
    <property type="match status" value="1"/>
</dbReference>
<keyword evidence="4 7" id="KW-0378">Hydrolase</keyword>
<dbReference type="PATRIC" id="fig|106592.7.peg.4211"/>
<proteinExistence type="inferred from homology"/>
<reference evidence="8" key="1">
    <citation type="submission" date="2015-07" db="EMBL/GenBank/DDBJ databases">
        <title>Whole genome sequence of an Ensifer adhaerens strain isolated from a cave pool in the Wind Cave National Park.</title>
        <authorList>
            <person name="Eng W.W.H."/>
            <person name="Gan H.M."/>
            <person name="Barton H.A."/>
            <person name="Savka M.A."/>
        </authorList>
    </citation>
    <scope>NUCLEOTIDE SEQUENCE [LARGE SCALE GENOMIC DNA]</scope>
    <source>
        <strain evidence="8">SD006</strain>
    </source>
</reference>
<feature type="domain" description="Histone deacetylase" evidence="6">
    <location>
        <begin position="28"/>
        <end position="337"/>
    </location>
</feature>
<dbReference type="Pfam" id="PF00850">
    <property type="entry name" value="Hist_deacetyl"/>
    <property type="match status" value="1"/>
</dbReference>
<name>A0A0L8BIN0_ENSAD</name>
<dbReference type="Proteomes" id="UP000037425">
    <property type="component" value="Unassembled WGS sequence"/>
</dbReference>
<gene>
    <name evidence="7" type="ORF">AC244_27105</name>
</gene>
<comment type="similarity">
    <text evidence="2">Belongs to the histone deacetylase family.</text>
</comment>
<dbReference type="InterPro" id="IPR023696">
    <property type="entry name" value="Ureohydrolase_dom_sf"/>
</dbReference>
<protein>
    <submittedName>
        <fullName evidence="7">Acetylpolyamine aminohydrolase</fullName>
    </submittedName>
</protein>
<comment type="caution">
    <text evidence="7">The sequence shown here is derived from an EMBL/GenBank/DDBJ whole genome shotgun (WGS) entry which is preliminary data.</text>
</comment>
<dbReference type="Gene3D" id="3.40.800.20">
    <property type="entry name" value="Histone deacetylase domain"/>
    <property type="match status" value="1"/>
</dbReference>
<evidence type="ECO:0000313" key="8">
    <source>
        <dbReference type="Proteomes" id="UP000037425"/>
    </source>
</evidence>
<dbReference type="InterPro" id="IPR000286">
    <property type="entry name" value="HDACs"/>
</dbReference>
<dbReference type="PRINTS" id="PR01270">
    <property type="entry name" value="HDASUPER"/>
</dbReference>
<evidence type="ECO:0000313" key="7">
    <source>
        <dbReference type="EMBL" id="KOF14517.1"/>
    </source>
</evidence>
<evidence type="ECO:0000256" key="3">
    <source>
        <dbReference type="ARBA" id="ARBA00022723"/>
    </source>
</evidence>
<evidence type="ECO:0000259" key="6">
    <source>
        <dbReference type="Pfam" id="PF00850"/>
    </source>
</evidence>
<dbReference type="GO" id="GO:0046872">
    <property type="term" value="F:metal ion binding"/>
    <property type="evidence" value="ECO:0007669"/>
    <property type="project" value="UniProtKB-KW"/>
</dbReference>
<dbReference type="InterPro" id="IPR037138">
    <property type="entry name" value="His_deacetylse_dom_sf"/>
</dbReference>
<dbReference type="OrthoDB" id="9808367at2"/>
<dbReference type="GO" id="GO:0004407">
    <property type="term" value="F:histone deacetylase activity"/>
    <property type="evidence" value="ECO:0007669"/>
    <property type="project" value="TreeGrafter"/>
</dbReference>
<accession>A0A0L8BIN0</accession>
<dbReference type="CDD" id="cd10001">
    <property type="entry name" value="HDAC_classII_APAH"/>
    <property type="match status" value="1"/>
</dbReference>
<evidence type="ECO:0000256" key="1">
    <source>
        <dbReference type="ARBA" id="ARBA00001947"/>
    </source>
</evidence>
<dbReference type="InterPro" id="IPR023801">
    <property type="entry name" value="His_deacetylse_dom"/>
</dbReference>
<dbReference type="SUPFAM" id="SSF52768">
    <property type="entry name" value="Arginase/deacetylase"/>
    <property type="match status" value="1"/>
</dbReference>
<comment type="cofactor">
    <cofactor evidence="1">
        <name>Zn(2+)</name>
        <dbReference type="ChEBI" id="CHEBI:29105"/>
    </cofactor>
</comment>